<dbReference type="InterPro" id="IPR005569">
    <property type="entry name" value="Arc_DNA-bd_dom"/>
</dbReference>
<dbReference type="GO" id="GO:0006355">
    <property type="term" value="P:regulation of DNA-templated transcription"/>
    <property type="evidence" value="ECO:0007669"/>
    <property type="project" value="InterPro"/>
</dbReference>
<dbReference type="SUPFAM" id="SSF47598">
    <property type="entry name" value="Ribbon-helix-helix"/>
    <property type="match status" value="1"/>
</dbReference>
<dbReference type="Gene3D" id="1.10.1220.10">
    <property type="entry name" value="Met repressor-like"/>
    <property type="match status" value="1"/>
</dbReference>
<dbReference type="Proteomes" id="UP000533641">
    <property type="component" value="Unassembled WGS sequence"/>
</dbReference>
<sequence>MSKEPKYPSEEADRFNIRFPSGMRELIRKASEESGRSMNVEIIHRLQNSFAQQAISSELIEVLKALAGSVVEVKERDGMQEVTFQRPIPVPKRD</sequence>
<feature type="domain" description="Arc-like DNA binding" evidence="1">
    <location>
        <begin position="10"/>
        <end position="53"/>
    </location>
</feature>
<evidence type="ECO:0000259" key="1">
    <source>
        <dbReference type="Pfam" id="PF03869"/>
    </source>
</evidence>
<gene>
    <name evidence="2" type="ORF">GGE12_004806</name>
</gene>
<dbReference type="RefSeq" id="WP_183927646.1">
    <property type="nucleotide sequence ID" value="NZ_JACIGM010000011.1"/>
</dbReference>
<dbReference type="Pfam" id="PF03869">
    <property type="entry name" value="Arc"/>
    <property type="match status" value="1"/>
</dbReference>
<evidence type="ECO:0000313" key="2">
    <source>
        <dbReference type="EMBL" id="MBB4277008.1"/>
    </source>
</evidence>
<evidence type="ECO:0000313" key="3">
    <source>
        <dbReference type="Proteomes" id="UP000533641"/>
    </source>
</evidence>
<dbReference type="InterPro" id="IPR010985">
    <property type="entry name" value="Ribbon_hlx_hlx"/>
</dbReference>
<comment type="caution">
    <text evidence="2">The sequence shown here is derived from an EMBL/GenBank/DDBJ whole genome shotgun (WGS) entry which is preliminary data.</text>
</comment>
<dbReference type="InterPro" id="IPR013321">
    <property type="entry name" value="Arc_rbn_hlx_hlx"/>
</dbReference>
<accession>A0A7W6RS99</accession>
<reference evidence="2 3" key="1">
    <citation type="submission" date="2020-08" db="EMBL/GenBank/DDBJ databases">
        <title>Genomic Encyclopedia of Type Strains, Phase IV (KMG-V): Genome sequencing to study the core and pangenomes of soil and plant-associated prokaryotes.</title>
        <authorList>
            <person name="Whitman W."/>
        </authorList>
    </citation>
    <scope>NUCLEOTIDE SEQUENCE [LARGE SCALE GENOMIC DNA]</scope>
    <source>
        <strain evidence="2 3">SEMIA 402</strain>
    </source>
</reference>
<dbReference type="AlphaFoldDB" id="A0A7W6RS99"/>
<proteinExistence type="predicted"/>
<dbReference type="GO" id="GO:0003677">
    <property type="term" value="F:DNA binding"/>
    <property type="evidence" value="ECO:0007669"/>
    <property type="project" value="InterPro"/>
</dbReference>
<name>A0A7W6RS99_9HYPH</name>
<dbReference type="EMBL" id="JACIGM010000011">
    <property type="protein sequence ID" value="MBB4277008.1"/>
    <property type="molecule type" value="Genomic_DNA"/>
</dbReference>
<organism evidence="2 3">
    <name type="scientific">Rhizobium mongolense</name>
    <dbReference type="NCBI Taxonomy" id="57676"/>
    <lineage>
        <taxon>Bacteria</taxon>
        <taxon>Pseudomonadati</taxon>
        <taxon>Pseudomonadota</taxon>
        <taxon>Alphaproteobacteria</taxon>
        <taxon>Hyphomicrobiales</taxon>
        <taxon>Rhizobiaceae</taxon>
        <taxon>Rhizobium/Agrobacterium group</taxon>
        <taxon>Rhizobium</taxon>
    </lineage>
</organism>
<protein>
    <recommendedName>
        <fullName evidence="1">Arc-like DNA binding domain-containing protein</fullName>
    </recommendedName>
</protein>